<dbReference type="PROSITE" id="PS51462">
    <property type="entry name" value="NUDIX"/>
    <property type="match status" value="1"/>
</dbReference>
<feature type="domain" description="Nudix hydrolase" evidence="1">
    <location>
        <begin position="38"/>
        <end position="214"/>
    </location>
</feature>
<sequence>MATSSAPSFTTHASLSKFANIPQNDLLRTLQARTSKHLDGLATGGVVFQDYPPMPTSTSSPTSSPSPRILLVQRAPTDSMPLRWETPGGAVDDTDADILVGACREVVEEVGLVAASVDALVAYRGRKGQGIGDAEEDDVLEGGYMFHTRSGKTIVKFTFVIRAQKKEEEEGEDVKVRLDPDEHVDYLWATEEECRSRKVARKSGREGDTVDIEFTTEAQEALLMSAFAWFKENVAPS</sequence>
<dbReference type="Pfam" id="PF00293">
    <property type="entry name" value="NUDIX"/>
    <property type="match status" value="1"/>
</dbReference>
<dbReference type="Gene3D" id="3.90.79.10">
    <property type="entry name" value="Nucleoside Triphosphate Pyrophosphohydrolase"/>
    <property type="match status" value="1"/>
</dbReference>
<dbReference type="Proteomes" id="UP000241462">
    <property type="component" value="Unassembled WGS sequence"/>
</dbReference>
<reference evidence="2 3" key="1">
    <citation type="journal article" date="2018" name="Mycol. Prog.">
        <title>Coniella lustricola, a new species from submerged detritus.</title>
        <authorList>
            <person name="Raudabaugh D.B."/>
            <person name="Iturriaga T."/>
            <person name="Carver A."/>
            <person name="Mondo S."/>
            <person name="Pangilinan J."/>
            <person name="Lipzen A."/>
            <person name="He G."/>
            <person name="Amirebrahimi M."/>
            <person name="Grigoriev I.V."/>
            <person name="Miller A.N."/>
        </authorList>
    </citation>
    <scope>NUCLEOTIDE SEQUENCE [LARGE SCALE GENOMIC DNA]</scope>
    <source>
        <strain evidence="2 3">B22-T-1</strain>
    </source>
</reference>
<dbReference type="PANTHER" id="PTHR43736">
    <property type="entry name" value="ADP-RIBOSE PYROPHOSPHATASE"/>
    <property type="match status" value="1"/>
</dbReference>
<dbReference type="InterPro" id="IPR015797">
    <property type="entry name" value="NUDIX_hydrolase-like_dom_sf"/>
</dbReference>
<dbReference type="CDD" id="cd02883">
    <property type="entry name" value="NUDIX_Hydrolase"/>
    <property type="match status" value="1"/>
</dbReference>
<organism evidence="2 3">
    <name type="scientific">Coniella lustricola</name>
    <dbReference type="NCBI Taxonomy" id="2025994"/>
    <lineage>
        <taxon>Eukaryota</taxon>
        <taxon>Fungi</taxon>
        <taxon>Dikarya</taxon>
        <taxon>Ascomycota</taxon>
        <taxon>Pezizomycotina</taxon>
        <taxon>Sordariomycetes</taxon>
        <taxon>Sordariomycetidae</taxon>
        <taxon>Diaporthales</taxon>
        <taxon>Schizoparmaceae</taxon>
        <taxon>Coniella</taxon>
    </lineage>
</organism>
<dbReference type="OrthoDB" id="276276at2759"/>
<protein>
    <recommendedName>
        <fullName evidence="1">Nudix hydrolase domain-containing protein</fullName>
    </recommendedName>
</protein>
<evidence type="ECO:0000313" key="3">
    <source>
        <dbReference type="Proteomes" id="UP000241462"/>
    </source>
</evidence>
<name>A0A2T2ZTS0_9PEZI</name>
<proteinExistence type="predicted"/>
<keyword evidence="3" id="KW-1185">Reference proteome</keyword>
<gene>
    <name evidence="2" type="ORF">BD289DRAFT_446594</name>
</gene>
<accession>A0A2T2ZTS0</accession>
<evidence type="ECO:0000313" key="2">
    <source>
        <dbReference type="EMBL" id="PSR76473.1"/>
    </source>
</evidence>
<dbReference type="InterPro" id="IPR000086">
    <property type="entry name" value="NUDIX_hydrolase_dom"/>
</dbReference>
<dbReference type="InParanoid" id="A0A2T2ZTS0"/>
<evidence type="ECO:0000259" key="1">
    <source>
        <dbReference type="PROSITE" id="PS51462"/>
    </source>
</evidence>
<dbReference type="EMBL" id="KZ678706">
    <property type="protein sequence ID" value="PSR76473.1"/>
    <property type="molecule type" value="Genomic_DNA"/>
</dbReference>
<dbReference type="SUPFAM" id="SSF55811">
    <property type="entry name" value="Nudix"/>
    <property type="match status" value="1"/>
</dbReference>
<dbReference type="AlphaFoldDB" id="A0A2T2ZTS0"/>
<dbReference type="PANTHER" id="PTHR43736:SF1">
    <property type="entry name" value="DIHYDRONEOPTERIN TRIPHOSPHATE DIPHOSPHATASE"/>
    <property type="match status" value="1"/>
</dbReference>